<evidence type="ECO:0000256" key="1">
    <source>
        <dbReference type="ARBA" id="ARBA00004496"/>
    </source>
</evidence>
<evidence type="ECO:0000313" key="5">
    <source>
        <dbReference type="EMBL" id="SEB30067.1"/>
    </source>
</evidence>
<dbReference type="STRING" id="208445.SAMN04489727_0258"/>
<keyword evidence="6" id="KW-1185">Reference proteome</keyword>
<keyword evidence="3" id="KW-0963">Cytoplasm</keyword>
<comment type="similarity">
    <text evidence="2">Belongs to the EspG family.</text>
</comment>
<reference evidence="6" key="1">
    <citation type="submission" date="2016-10" db="EMBL/GenBank/DDBJ databases">
        <authorList>
            <person name="Varghese N."/>
            <person name="Submissions S."/>
        </authorList>
    </citation>
    <scope>NUCLEOTIDE SEQUENCE [LARGE SCALE GENOMIC DNA]</scope>
    <source>
        <strain evidence="6">DSM 44544</strain>
    </source>
</reference>
<keyword evidence="4" id="KW-0143">Chaperone</keyword>
<accession>A0A1H4I7M2</accession>
<comment type="subcellular location">
    <subcellularLocation>
        <location evidence="1">Cytoplasm</location>
    </subcellularLocation>
</comment>
<dbReference type="Proteomes" id="UP000199622">
    <property type="component" value="Unassembled WGS sequence"/>
</dbReference>
<evidence type="ECO:0000256" key="2">
    <source>
        <dbReference type="ARBA" id="ARBA00006411"/>
    </source>
</evidence>
<evidence type="ECO:0000256" key="4">
    <source>
        <dbReference type="ARBA" id="ARBA00023186"/>
    </source>
</evidence>
<evidence type="ECO:0000313" key="6">
    <source>
        <dbReference type="Proteomes" id="UP000199622"/>
    </source>
</evidence>
<dbReference type="EMBL" id="FNSO01000001">
    <property type="protein sequence ID" value="SEB30067.1"/>
    <property type="molecule type" value="Genomic_DNA"/>
</dbReference>
<dbReference type="AlphaFoldDB" id="A0A1H4I7M2"/>
<dbReference type="Pfam" id="PF14011">
    <property type="entry name" value="ESX-1_EspG"/>
    <property type="match status" value="1"/>
</dbReference>
<organism evidence="5 6">
    <name type="scientific">Amycolatopsis tolypomycina</name>
    <dbReference type="NCBI Taxonomy" id="208445"/>
    <lineage>
        <taxon>Bacteria</taxon>
        <taxon>Bacillati</taxon>
        <taxon>Actinomycetota</taxon>
        <taxon>Actinomycetes</taxon>
        <taxon>Pseudonocardiales</taxon>
        <taxon>Pseudonocardiaceae</taxon>
        <taxon>Amycolatopsis</taxon>
    </lineage>
</organism>
<proteinExistence type="inferred from homology"/>
<dbReference type="InterPro" id="IPR025734">
    <property type="entry name" value="EspG"/>
</dbReference>
<dbReference type="OrthoDB" id="3625769at2"/>
<gene>
    <name evidence="5" type="ORF">SAMN04489727_0258</name>
</gene>
<protein>
    <submittedName>
        <fullName evidence="5">EspG family protein</fullName>
    </submittedName>
</protein>
<name>A0A1H4I7M2_9PSEU</name>
<dbReference type="RefSeq" id="WP_091303998.1">
    <property type="nucleotide sequence ID" value="NZ_FNSO01000001.1"/>
</dbReference>
<evidence type="ECO:0000256" key="3">
    <source>
        <dbReference type="ARBA" id="ARBA00022490"/>
    </source>
</evidence>
<sequence length="236" mass="25744">MVVRHETVLTAASVHWAADRLGLTLPPVLAPEPVWRSPDAESARAAAAREELAAEGFLDQDEPGENLEDSLWLLCRAPEAVSAYVQTEGLTYRLHTAAGRRSGAFACYLPGEGRILVRPARLEALARMVVRELPEHPPARSVSYSVPVADLDGEEPRGQAARVAAIFAQPRYAGGQVFAGVRDDRGQRRSEPVTFVDTDQGRWLSHRCSDGRFVVTVGGSDGALLAKLDELRRRLD</sequence>